<sequence>MAAAGWIGAQGAAWAAAGAFPMRTTDASRHPRCIGRDASLIACATRVRRNAFVKRPSLCERITASTHQPEQTAAMPLQARSRLARRSMRRRHRPPERRNAPGSDRKTGLGPV</sequence>
<dbReference type="AlphaFoldDB" id="A0A2S5E7J3"/>
<evidence type="ECO:0000313" key="2">
    <source>
        <dbReference type="EMBL" id="POZ87403.1"/>
    </source>
</evidence>
<evidence type="ECO:0000313" key="3">
    <source>
        <dbReference type="Proteomes" id="UP000238655"/>
    </source>
</evidence>
<feature type="compositionally biased region" description="Basic and acidic residues" evidence="1">
    <location>
        <begin position="96"/>
        <end position="112"/>
    </location>
</feature>
<feature type="region of interest" description="Disordered" evidence="1">
    <location>
        <begin position="63"/>
        <end position="112"/>
    </location>
</feature>
<accession>A0A2S5E7J3</accession>
<organism evidence="2 3">
    <name type="scientific">Burkholderia contaminans</name>
    <dbReference type="NCBI Taxonomy" id="488447"/>
    <lineage>
        <taxon>Bacteria</taxon>
        <taxon>Pseudomonadati</taxon>
        <taxon>Pseudomonadota</taxon>
        <taxon>Betaproteobacteria</taxon>
        <taxon>Burkholderiales</taxon>
        <taxon>Burkholderiaceae</taxon>
        <taxon>Burkholderia</taxon>
        <taxon>Burkholderia cepacia complex</taxon>
    </lineage>
</organism>
<evidence type="ECO:0000256" key="1">
    <source>
        <dbReference type="SAM" id="MobiDB-lite"/>
    </source>
</evidence>
<reference evidence="2 3" key="1">
    <citation type="submission" date="2018-01" db="EMBL/GenBank/DDBJ databases">
        <title>Successful Treatment of Persistent Burkholderia cepacia Bacteremia with Ceftazidime-Avibactam.</title>
        <authorList>
            <person name="Tamma P."/>
            <person name="Fan Y."/>
            <person name="Bergman Y."/>
            <person name="Sick-Samuels A."/>
            <person name="Hsu A."/>
            <person name="Timp W."/>
            <person name="Simner P."/>
        </authorList>
    </citation>
    <scope>NUCLEOTIDE SEQUENCE [LARGE SCALE GENOMIC DNA]</scope>
    <source>
        <strain evidence="2 3">170816</strain>
    </source>
</reference>
<name>A0A2S5E7J3_9BURK</name>
<proteinExistence type="predicted"/>
<protein>
    <submittedName>
        <fullName evidence="2">Uncharacterized protein</fullName>
    </submittedName>
</protein>
<dbReference type="Proteomes" id="UP000238655">
    <property type="component" value="Chromosome 2"/>
</dbReference>
<gene>
    <name evidence="2" type="ORF">C3743_13530</name>
</gene>
<dbReference type="EMBL" id="PQVP01000001">
    <property type="protein sequence ID" value="POZ87403.1"/>
    <property type="molecule type" value="Genomic_DNA"/>
</dbReference>
<comment type="caution">
    <text evidence="2">The sequence shown here is derived from an EMBL/GenBank/DDBJ whole genome shotgun (WGS) entry which is preliminary data.</text>
</comment>
<feature type="compositionally biased region" description="Basic residues" evidence="1">
    <location>
        <begin position="82"/>
        <end position="95"/>
    </location>
</feature>